<keyword evidence="8" id="KW-1185">Reference proteome</keyword>
<evidence type="ECO:0000259" key="6">
    <source>
        <dbReference type="Pfam" id="PF04357"/>
    </source>
</evidence>
<dbReference type="GO" id="GO:0009306">
    <property type="term" value="P:protein secretion"/>
    <property type="evidence" value="ECO:0007669"/>
    <property type="project" value="InterPro"/>
</dbReference>
<dbReference type="PANTHER" id="PTHR36985:SF1">
    <property type="entry name" value="TRANSLOCATION AND ASSEMBLY MODULE SUBUNIT TAMB"/>
    <property type="match status" value="1"/>
</dbReference>
<gene>
    <name evidence="7" type="ORF">SCD_n01206</name>
</gene>
<comment type="subcellular location">
    <subcellularLocation>
        <location evidence="1">Membrane</location>
        <topology evidence="1">Single-pass membrane protein</topology>
    </subcellularLocation>
</comment>
<accession>S6AA08</accession>
<evidence type="ECO:0000313" key="8">
    <source>
        <dbReference type="Proteomes" id="UP000015559"/>
    </source>
</evidence>
<dbReference type="STRING" id="1163617.SCD_n01206"/>
<sequence>MLNMRLKKTGVYAIRTLLGMLVIVAILAWLTGTESALRWGAQQVEQMSDGKLVLRTVHGSLYGPLRIESLSFKTAEKRFEVKGVNLDWAPLALIKGHIQFDRFALQELKIVEIKPSEEPITLPETLHLPVTLSAPAITIDRIVLKIGGTEQVLSGIKLSVDKATDSYKLNLRNIVTEWGSAQGEMVLGDTKPFKVQAHISLQQTEGTTYSTVADATGNLTQLLLKAKASTLGGDAEIHAKLTPFDELPLAEAQIKAQGMNPALLRKDLPKADLSAVVTVVRQGAKDLKGSIVVHNSLPGPWDASRLPLREIATLFAGTLSHLDLSAIHLDLADAGEFKGDGQVRDQQLQLDLATANFNPKGAHSKMRPMKLAGEIHLQAAPKGQQLKADLRYQHFQLHLDARQQNAVIELREAIVKAGAGSLALHGTLALEGAKSFQLAGALQGFNPSDFGDYPAARVNASISGTGHLEKEPQATVRFTIADSHFRHQPLSGQGNLNVSTTRIWDSEVMLRLARNRLEAKGALGSPGDRLNFQIEADDLAMIDPELGGQVHAKGALEGRFAAPSGNFDAKVSGLSWRKEYRVANLQTEGRLDKGVDGPLSLKTTLHGLTTPQLHIDQASLIAQGTRIKHTLQLQAKNPDFDIESRFAGGWSDKSGWSGQMLNLVNRGRHKLALKSPAKMEVAQQHFLLSSAHFDFVGSSIVLNELAYNTGQISSHGELKGMPLAYLQGFAEENTDIQTDLTLGGNWQFALRDKINGHLALWRERGDVTFPSIPRPTLGLSHLTLNVDAVNNQLQGRLEATGTNLGSFKANGQSLLSSRNGSWGIAGDAPVQGNVTLAMESLAWIKPLLDKTGALTFDGSLKALVHVGGTFAQPRLTGNINGDRFIVALPDQGLHFTEGRFQAELQDQTLLLKDLTVRGGDGNLKGQGRVAFEGGVPAMQLSLKADKLQVLSRPDRLLILSGTSDATIAGKEIKLTAKLKADKGLIELPKGGTPTPSEDVVVLGRTKVIEKKTPQYNLSFNLDLDLGDKFFIKGKGLDAQLGGGLALRGADNAPLTSRGSIRVVTGSYWAYGQNLKIERGILNFQGPIDNPGLNIIALRKNQPVEAGVALTGTAQSPSVKLVSNPNVPDSEKLSWLVLGHGLEDSSGQEFSALQAAAGALLAAGESVSLQQKIAHSAGLEEVSLKGAGGLESTVLSLGKRLSSRAYLSYEQGLTGVGSIVKINYTLTKRLSVRAQAGLAPAVDLFYTFSFD</sequence>
<organism evidence="7 8">
    <name type="scientific">Sulfuricella denitrificans (strain DSM 22764 / NBRC 105220 / skB26)</name>
    <dbReference type="NCBI Taxonomy" id="1163617"/>
    <lineage>
        <taxon>Bacteria</taxon>
        <taxon>Pseudomonadati</taxon>
        <taxon>Pseudomonadota</taxon>
        <taxon>Betaproteobacteria</taxon>
        <taxon>Nitrosomonadales</taxon>
        <taxon>Sulfuricellaceae</taxon>
        <taxon>Sulfuricella</taxon>
    </lineage>
</organism>
<dbReference type="eggNOG" id="COG2911">
    <property type="taxonomic scope" value="Bacteria"/>
</dbReference>
<dbReference type="GO" id="GO:0005886">
    <property type="term" value="C:plasma membrane"/>
    <property type="evidence" value="ECO:0007669"/>
    <property type="project" value="InterPro"/>
</dbReference>
<dbReference type="PANTHER" id="PTHR36985">
    <property type="entry name" value="TRANSLOCATION AND ASSEMBLY MODULE SUBUNIT TAMB"/>
    <property type="match status" value="1"/>
</dbReference>
<keyword evidence="3 5" id="KW-1133">Transmembrane helix</keyword>
<dbReference type="KEGG" id="sdr:SCD_n01206"/>
<dbReference type="HOGENOM" id="CLU_002338_3_0_4"/>
<reference evidence="7 8" key="1">
    <citation type="journal article" date="2012" name="Appl. Environ. Microbiol.">
        <title>Draft genome sequence of a psychrotolerant sulfur-oxidizing bacterium, Sulfuricella denitrificans skB26, and proteomic insights into cold adaptation.</title>
        <authorList>
            <person name="Watanabe T."/>
            <person name="Kojima H."/>
            <person name="Fukui M."/>
        </authorList>
    </citation>
    <scope>NUCLEOTIDE SEQUENCE [LARGE SCALE GENOMIC DNA]</scope>
    <source>
        <strain evidence="8">skB26</strain>
    </source>
</reference>
<dbReference type="InterPro" id="IPR007452">
    <property type="entry name" value="TamB_C"/>
</dbReference>
<protein>
    <recommendedName>
        <fullName evidence="6">Translocation and assembly module TamB C-terminal domain-containing protein</fullName>
    </recommendedName>
</protein>
<evidence type="ECO:0000256" key="2">
    <source>
        <dbReference type="ARBA" id="ARBA00022692"/>
    </source>
</evidence>
<evidence type="ECO:0000256" key="4">
    <source>
        <dbReference type="ARBA" id="ARBA00023136"/>
    </source>
</evidence>
<evidence type="ECO:0000256" key="5">
    <source>
        <dbReference type="SAM" id="Phobius"/>
    </source>
</evidence>
<dbReference type="EMBL" id="AP013066">
    <property type="protein sequence ID" value="BAN35035.1"/>
    <property type="molecule type" value="Genomic_DNA"/>
</dbReference>
<feature type="transmembrane region" description="Helical" evidence="5">
    <location>
        <begin position="12"/>
        <end position="30"/>
    </location>
</feature>
<keyword evidence="2 5" id="KW-0812">Transmembrane</keyword>
<dbReference type="RefSeq" id="WP_009206013.1">
    <property type="nucleotide sequence ID" value="NC_022357.1"/>
</dbReference>
<keyword evidence="4 5" id="KW-0472">Membrane</keyword>
<evidence type="ECO:0000256" key="3">
    <source>
        <dbReference type="ARBA" id="ARBA00022989"/>
    </source>
</evidence>
<evidence type="ECO:0000256" key="1">
    <source>
        <dbReference type="ARBA" id="ARBA00004167"/>
    </source>
</evidence>
<dbReference type="Pfam" id="PF04357">
    <property type="entry name" value="TamB"/>
    <property type="match status" value="1"/>
</dbReference>
<name>S6AA08_SULDS</name>
<dbReference type="AlphaFoldDB" id="S6AA08"/>
<evidence type="ECO:0000313" key="7">
    <source>
        <dbReference type="EMBL" id="BAN35035.1"/>
    </source>
</evidence>
<dbReference type="GO" id="GO:0097347">
    <property type="term" value="C:TAM protein secretion complex"/>
    <property type="evidence" value="ECO:0007669"/>
    <property type="project" value="TreeGrafter"/>
</dbReference>
<feature type="domain" description="Translocation and assembly module TamB C-terminal" evidence="6">
    <location>
        <begin position="914"/>
        <end position="1249"/>
    </location>
</feature>
<dbReference type="OrthoDB" id="5288149at2"/>
<dbReference type="Proteomes" id="UP000015559">
    <property type="component" value="Chromosome"/>
</dbReference>
<proteinExistence type="predicted"/>